<evidence type="ECO:0000313" key="2">
    <source>
        <dbReference type="Proteomes" id="UP000269945"/>
    </source>
</evidence>
<name>A0A9X9PUH8_GULGU</name>
<protein>
    <submittedName>
        <fullName evidence="1">Uncharacterized protein</fullName>
    </submittedName>
</protein>
<sequence>MFAQGVLHLHGPDAVPAGLMALAWFLSSCPGQETQTLRSHVLEGPIYLCSAGKLSQGARYLGPGSVMRPKHEECALRAEKYNTCIFPEFLTSLPLLREEGEYLALPKLWVLAQTASLSLKPNGILNLYLKYSCKFCILF</sequence>
<reference evidence="1 2" key="1">
    <citation type="submission" date="2018-10" db="EMBL/GenBank/DDBJ databases">
        <authorList>
            <person name="Ekblom R."/>
            <person name="Jareborg N."/>
        </authorList>
    </citation>
    <scope>NUCLEOTIDE SEQUENCE [LARGE SCALE GENOMIC DNA]</scope>
    <source>
        <tissue evidence="1">Muscle</tissue>
    </source>
</reference>
<proteinExistence type="predicted"/>
<keyword evidence="2" id="KW-1185">Reference proteome</keyword>
<dbReference type="Proteomes" id="UP000269945">
    <property type="component" value="Unassembled WGS sequence"/>
</dbReference>
<comment type="caution">
    <text evidence="1">The sequence shown here is derived from an EMBL/GenBank/DDBJ whole genome shotgun (WGS) entry which is preliminary data.</text>
</comment>
<accession>A0A9X9PUH8</accession>
<dbReference type="AlphaFoldDB" id="A0A9X9PUH8"/>
<organism evidence="1 2">
    <name type="scientific">Gulo gulo</name>
    <name type="common">Wolverine</name>
    <name type="synonym">Gluton</name>
    <dbReference type="NCBI Taxonomy" id="48420"/>
    <lineage>
        <taxon>Eukaryota</taxon>
        <taxon>Metazoa</taxon>
        <taxon>Chordata</taxon>
        <taxon>Craniata</taxon>
        <taxon>Vertebrata</taxon>
        <taxon>Euteleostomi</taxon>
        <taxon>Mammalia</taxon>
        <taxon>Eutheria</taxon>
        <taxon>Laurasiatheria</taxon>
        <taxon>Carnivora</taxon>
        <taxon>Caniformia</taxon>
        <taxon>Musteloidea</taxon>
        <taxon>Mustelidae</taxon>
        <taxon>Guloninae</taxon>
        <taxon>Gulo</taxon>
    </lineage>
</organism>
<evidence type="ECO:0000313" key="1">
    <source>
        <dbReference type="EMBL" id="VCW66977.1"/>
    </source>
</evidence>
<feature type="non-terminal residue" evidence="1">
    <location>
        <position position="139"/>
    </location>
</feature>
<gene>
    <name evidence="1" type="ORF">BN2614_LOCUS3</name>
</gene>
<dbReference type="EMBL" id="CYRY02002304">
    <property type="protein sequence ID" value="VCW66977.1"/>
    <property type="molecule type" value="Genomic_DNA"/>
</dbReference>